<evidence type="ECO:0000313" key="1">
    <source>
        <dbReference type="EMBL" id="CDW35769.1"/>
    </source>
</evidence>
<dbReference type="EMBL" id="HACA01018408">
    <property type="protein sequence ID" value="CDW35769.1"/>
    <property type="molecule type" value="Transcribed_RNA"/>
</dbReference>
<reference evidence="1" key="1">
    <citation type="submission" date="2014-05" db="EMBL/GenBank/DDBJ databases">
        <authorList>
            <person name="Chronopoulou M."/>
        </authorList>
    </citation>
    <scope>NUCLEOTIDE SEQUENCE</scope>
    <source>
        <tissue evidence="1">Whole organism</tissue>
    </source>
</reference>
<name>A0A0K2UC03_LEPSM</name>
<proteinExistence type="predicted"/>
<dbReference type="AlphaFoldDB" id="A0A0K2UC03"/>
<sequence length="121" mass="14658">QNPTIPLNRKTEKRRLTKKRVAYRPVLHYKFLLCCLRLLAHSTNSSSVWTSFLNRLQLPRTNYRNAPLSRVVYISFSPVRCRFLLYYRWRHFILFPHYLRRYISICNSHGEERIDSGQQNT</sequence>
<organism evidence="1">
    <name type="scientific">Lepeophtheirus salmonis</name>
    <name type="common">Salmon louse</name>
    <name type="synonym">Caligus salmonis</name>
    <dbReference type="NCBI Taxonomy" id="72036"/>
    <lineage>
        <taxon>Eukaryota</taxon>
        <taxon>Metazoa</taxon>
        <taxon>Ecdysozoa</taxon>
        <taxon>Arthropoda</taxon>
        <taxon>Crustacea</taxon>
        <taxon>Multicrustacea</taxon>
        <taxon>Hexanauplia</taxon>
        <taxon>Copepoda</taxon>
        <taxon>Siphonostomatoida</taxon>
        <taxon>Caligidae</taxon>
        <taxon>Lepeophtheirus</taxon>
    </lineage>
</organism>
<protein>
    <submittedName>
        <fullName evidence="1">Uncharacterized protein</fullName>
    </submittedName>
</protein>
<accession>A0A0K2UC03</accession>
<feature type="non-terminal residue" evidence="1">
    <location>
        <position position="1"/>
    </location>
</feature>